<dbReference type="SUPFAM" id="SSF55347">
    <property type="entry name" value="Glyceraldehyde-3-phosphate dehydrogenase-like, C-terminal domain"/>
    <property type="match status" value="1"/>
</dbReference>
<comment type="similarity">
    <text evidence="1 6">Belongs to the L-aspartate dehydrogenase family.</text>
</comment>
<dbReference type="AlphaFoldDB" id="A0A4R5QN44"/>
<comment type="function">
    <text evidence="6">Specifically catalyzes the NAD or NADP-dependent dehydrogenation of L-aspartate to iminoaspartate.</text>
</comment>
<evidence type="ECO:0000256" key="4">
    <source>
        <dbReference type="ARBA" id="ARBA00023002"/>
    </source>
</evidence>
<dbReference type="Gene3D" id="3.30.360.10">
    <property type="entry name" value="Dihydrodipicolinate Reductase, domain 2"/>
    <property type="match status" value="1"/>
</dbReference>
<organism evidence="9 10">
    <name type="scientific">Dankookia rubra</name>
    <dbReference type="NCBI Taxonomy" id="1442381"/>
    <lineage>
        <taxon>Bacteria</taxon>
        <taxon>Pseudomonadati</taxon>
        <taxon>Pseudomonadota</taxon>
        <taxon>Alphaproteobacteria</taxon>
        <taxon>Acetobacterales</taxon>
        <taxon>Roseomonadaceae</taxon>
        <taxon>Dankookia</taxon>
    </lineage>
</organism>
<comment type="caution">
    <text evidence="9">The sequence shown here is derived from an EMBL/GenBank/DDBJ whole genome shotgun (WGS) entry which is preliminary data.</text>
</comment>
<dbReference type="PIRSF" id="PIRSF005227">
    <property type="entry name" value="Asp_dh_NAD_syn"/>
    <property type="match status" value="1"/>
</dbReference>
<dbReference type="Gene3D" id="3.40.50.720">
    <property type="entry name" value="NAD(P)-binding Rossmann-like Domain"/>
    <property type="match status" value="1"/>
</dbReference>
<evidence type="ECO:0000256" key="6">
    <source>
        <dbReference type="HAMAP-Rule" id="MF_01265"/>
    </source>
</evidence>
<proteinExistence type="inferred from homology"/>
<feature type="binding site" evidence="6">
    <location>
        <position position="191"/>
    </location>
    <ligand>
        <name>NAD(+)</name>
        <dbReference type="ChEBI" id="CHEBI:57540"/>
    </ligand>
</feature>
<feature type="domain" description="Aspartate/homoserine dehydrogenase NAD-binding" evidence="8">
    <location>
        <begin position="11"/>
        <end position="120"/>
    </location>
</feature>
<feature type="binding site" evidence="6">
    <location>
        <position position="123"/>
    </location>
    <ligand>
        <name>NAD(+)</name>
        <dbReference type="ChEBI" id="CHEBI:57540"/>
    </ligand>
</feature>
<evidence type="ECO:0000256" key="1">
    <source>
        <dbReference type="ARBA" id="ARBA00008331"/>
    </source>
</evidence>
<evidence type="ECO:0000256" key="5">
    <source>
        <dbReference type="ARBA" id="ARBA00023027"/>
    </source>
</evidence>
<keyword evidence="3 6" id="KW-0521">NADP</keyword>
<dbReference type="GO" id="GO:0016639">
    <property type="term" value="F:oxidoreductase activity, acting on the CH-NH2 group of donors, NAD or NADP as acceptor"/>
    <property type="evidence" value="ECO:0007669"/>
    <property type="project" value="UniProtKB-UniRule"/>
</dbReference>
<dbReference type="PANTHER" id="PTHR31873:SF6">
    <property type="entry name" value="ASPARTATE DEHYDROGENASE DOMAIN-CONTAINING PROTEIN"/>
    <property type="match status" value="1"/>
</dbReference>
<dbReference type="RefSeq" id="WP_133287063.1">
    <property type="nucleotide sequence ID" value="NZ_SMSJ01000002.1"/>
</dbReference>
<dbReference type="InterPro" id="IPR011182">
    <property type="entry name" value="L-Asp_DH"/>
</dbReference>
<dbReference type="GO" id="GO:0033735">
    <property type="term" value="F:aspartate dehydrogenase [NAD(P)+] activity"/>
    <property type="evidence" value="ECO:0007669"/>
    <property type="project" value="UniProtKB-EC"/>
</dbReference>
<dbReference type="Proteomes" id="UP000295096">
    <property type="component" value="Unassembled WGS sequence"/>
</dbReference>
<reference evidence="9 10" key="1">
    <citation type="journal article" date="2016" name="J. Microbiol.">
        <title>Dankookia rubra gen. nov., sp. nov., an alphaproteobacterium isolated from sediment of a shallow stream.</title>
        <authorList>
            <person name="Kim W.H."/>
            <person name="Kim D.H."/>
            <person name="Kang K."/>
            <person name="Ahn T.Y."/>
        </authorList>
    </citation>
    <scope>NUCLEOTIDE SEQUENCE [LARGE SCALE GENOMIC DNA]</scope>
    <source>
        <strain evidence="9 10">JCM30602</strain>
    </source>
</reference>
<dbReference type="SUPFAM" id="SSF51735">
    <property type="entry name" value="NAD(P)-binding Rossmann-fold domains"/>
    <property type="match status" value="1"/>
</dbReference>
<dbReference type="OrthoDB" id="8456681at2"/>
<sequence length="270" mass="27959">MAGELTVAIGGLGAIGAHLARALDAGVEGLRLVAVAARDQDKARRTVAGFRSAPKLVGLAGLAEQADIVVEAAPAAVFEQIAEAAIARGRIFVPSSVGALLPRMHLVARARETGARIVVPTGALLGLDAVRAAAEGKVDSVTIETRKPPRGLEGAPYLSENKIDVFAITTPTVVFKGNAFDAAKGFPANVNVAAALALAGIGPERTMVEIWGDPTVTRNTHTIRLEAETVRLTMTIENVPSEENPRTGKITPLSILACLRGLTSTLKVGS</sequence>
<dbReference type="GO" id="GO:0050661">
    <property type="term" value="F:NADP binding"/>
    <property type="evidence" value="ECO:0007669"/>
    <property type="project" value="UniProtKB-UniRule"/>
</dbReference>
<name>A0A4R5QN44_9PROT</name>
<dbReference type="NCBIfam" id="NF009825">
    <property type="entry name" value="PRK13302.1"/>
    <property type="match status" value="1"/>
</dbReference>
<dbReference type="InterPro" id="IPR020626">
    <property type="entry name" value="Asp_DH_prok"/>
</dbReference>
<dbReference type="HAMAP" id="MF_01265">
    <property type="entry name" value="NadX"/>
    <property type="match status" value="1"/>
</dbReference>
<feature type="active site" evidence="6">
    <location>
        <position position="221"/>
    </location>
</feature>
<dbReference type="Pfam" id="PF03447">
    <property type="entry name" value="NAD_binding_3"/>
    <property type="match status" value="1"/>
</dbReference>
<dbReference type="Pfam" id="PF01958">
    <property type="entry name" value="Asp_DH_C"/>
    <property type="match status" value="1"/>
</dbReference>
<feature type="domain" description="Aspartate dehydrogenase" evidence="7">
    <location>
        <begin position="169"/>
        <end position="255"/>
    </location>
</feature>
<evidence type="ECO:0000256" key="2">
    <source>
        <dbReference type="ARBA" id="ARBA00022642"/>
    </source>
</evidence>
<dbReference type="GO" id="GO:0051287">
    <property type="term" value="F:NAD binding"/>
    <property type="evidence" value="ECO:0007669"/>
    <property type="project" value="UniProtKB-UniRule"/>
</dbReference>
<evidence type="ECO:0000256" key="3">
    <source>
        <dbReference type="ARBA" id="ARBA00022857"/>
    </source>
</evidence>
<dbReference type="EC" id="1.4.1.21" evidence="6"/>
<dbReference type="UniPathway" id="UPA00253">
    <property type="reaction ID" value="UER00456"/>
</dbReference>
<protein>
    <recommendedName>
        <fullName evidence="6">L-aspartate dehydrogenase</fullName>
        <ecNumber evidence="6">1.4.1.21</ecNumber>
    </recommendedName>
</protein>
<keyword evidence="2 6" id="KW-0662">Pyridine nucleotide biosynthesis</keyword>
<dbReference type="PANTHER" id="PTHR31873">
    <property type="entry name" value="L-ASPARTATE DEHYDROGENASE-RELATED"/>
    <property type="match status" value="1"/>
</dbReference>
<evidence type="ECO:0000313" key="10">
    <source>
        <dbReference type="Proteomes" id="UP000295096"/>
    </source>
</evidence>
<comment type="catalytic activity">
    <reaction evidence="6">
        <text>L-aspartate + NADP(+) + H2O = oxaloacetate + NH4(+) + NADPH + H(+)</text>
        <dbReference type="Rhea" id="RHEA:11784"/>
        <dbReference type="ChEBI" id="CHEBI:15377"/>
        <dbReference type="ChEBI" id="CHEBI:15378"/>
        <dbReference type="ChEBI" id="CHEBI:16452"/>
        <dbReference type="ChEBI" id="CHEBI:28938"/>
        <dbReference type="ChEBI" id="CHEBI:29991"/>
        <dbReference type="ChEBI" id="CHEBI:57783"/>
        <dbReference type="ChEBI" id="CHEBI:58349"/>
        <dbReference type="EC" id="1.4.1.21"/>
    </reaction>
</comment>
<evidence type="ECO:0000259" key="7">
    <source>
        <dbReference type="Pfam" id="PF01958"/>
    </source>
</evidence>
<evidence type="ECO:0000313" key="9">
    <source>
        <dbReference type="EMBL" id="TDH64298.1"/>
    </source>
</evidence>
<evidence type="ECO:0000259" key="8">
    <source>
        <dbReference type="Pfam" id="PF03447"/>
    </source>
</evidence>
<dbReference type="InterPro" id="IPR036291">
    <property type="entry name" value="NAD(P)-bd_dom_sf"/>
</dbReference>
<dbReference type="GO" id="GO:0009435">
    <property type="term" value="P:NAD+ biosynthetic process"/>
    <property type="evidence" value="ECO:0007669"/>
    <property type="project" value="UniProtKB-UniRule"/>
</dbReference>
<comment type="pathway">
    <text evidence="6">Cofactor biosynthesis; NAD(+) biosynthesis; iminoaspartate from L-aspartate (dehydrogenase route): step 1/1.</text>
</comment>
<accession>A0A4R5QN44</accession>
<dbReference type="InterPro" id="IPR005106">
    <property type="entry name" value="Asp/hSer_DH_NAD-bd"/>
</dbReference>
<dbReference type="EMBL" id="SMSJ01000002">
    <property type="protein sequence ID" value="TDH64298.1"/>
    <property type="molecule type" value="Genomic_DNA"/>
</dbReference>
<comment type="miscellaneous">
    <text evidence="6">The iminoaspartate product is unstable in aqueous solution and can decompose to oxaloacetate and ammonia.</text>
</comment>
<gene>
    <name evidence="6" type="primary">nadX</name>
    <name evidence="9" type="ORF">E2C06_02875</name>
</gene>
<keyword evidence="4 6" id="KW-0560">Oxidoreductase</keyword>
<comment type="catalytic activity">
    <reaction evidence="6">
        <text>L-aspartate + NAD(+) + H2O = oxaloacetate + NH4(+) + NADH + H(+)</text>
        <dbReference type="Rhea" id="RHEA:11788"/>
        <dbReference type="ChEBI" id="CHEBI:15377"/>
        <dbReference type="ChEBI" id="CHEBI:15378"/>
        <dbReference type="ChEBI" id="CHEBI:16452"/>
        <dbReference type="ChEBI" id="CHEBI:28938"/>
        <dbReference type="ChEBI" id="CHEBI:29991"/>
        <dbReference type="ChEBI" id="CHEBI:57540"/>
        <dbReference type="ChEBI" id="CHEBI:57945"/>
        <dbReference type="EC" id="1.4.1.21"/>
    </reaction>
</comment>
<keyword evidence="10" id="KW-1185">Reference proteome</keyword>
<keyword evidence="5 6" id="KW-0520">NAD</keyword>
<dbReference type="InterPro" id="IPR002811">
    <property type="entry name" value="Asp_DH"/>
</dbReference>